<name>A0A0C2XFC3_HEBCY</name>
<keyword evidence="2" id="KW-1185">Reference proteome</keyword>
<dbReference type="AlphaFoldDB" id="A0A0C2XFC3"/>
<evidence type="ECO:0000313" key="1">
    <source>
        <dbReference type="EMBL" id="KIM36608.1"/>
    </source>
</evidence>
<organism evidence="1 2">
    <name type="scientific">Hebeloma cylindrosporum</name>
    <dbReference type="NCBI Taxonomy" id="76867"/>
    <lineage>
        <taxon>Eukaryota</taxon>
        <taxon>Fungi</taxon>
        <taxon>Dikarya</taxon>
        <taxon>Basidiomycota</taxon>
        <taxon>Agaricomycotina</taxon>
        <taxon>Agaricomycetes</taxon>
        <taxon>Agaricomycetidae</taxon>
        <taxon>Agaricales</taxon>
        <taxon>Agaricineae</taxon>
        <taxon>Hymenogastraceae</taxon>
        <taxon>Hebeloma</taxon>
    </lineage>
</organism>
<reference evidence="1 2" key="1">
    <citation type="submission" date="2014-04" db="EMBL/GenBank/DDBJ databases">
        <authorList>
            <consortium name="DOE Joint Genome Institute"/>
            <person name="Kuo A."/>
            <person name="Gay G."/>
            <person name="Dore J."/>
            <person name="Kohler A."/>
            <person name="Nagy L.G."/>
            <person name="Floudas D."/>
            <person name="Copeland A."/>
            <person name="Barry K.W."/>
            <person name="Cichocki N."/>
            <person name="Veneault-Fourrey C."/>
            <person name="LaButti K."/>
            <person name="Lindquist E.A."/>
            <person name="Lipzen A."/>
            <person name="Lundell T."/>
            <person name="Morin E."/>
            <person name="Murat C."/>
            <person name="Sun H."/>
            <person name="Tunlid A."/>
            <person name="Henrissat B."/>
            <person name="Grigoriev I.V."/>
            <person name="Hibbett D.S."/>
            <person name="Martin F."/>
            <person name="Nordberg H.P."/>
            <person name="Cantor M.N."/>
            <person name="Hua S.X."/>
        </authorList>
    </citation>
    <scope>NUCLEOTIDE SEQUENCE [LARGE SCALE GENOMIC DNA]</scope>
    <source>
        <strain evidence="2">h7</strain>
    </source>
</reference>
<dbReference type="EMBL" id="KN831803">
    <property type="protein sequence ID" value="KIM36608.1"/>
    <property type="molecule type" value="Genomic_DNA"/>
</dbReference>
<dbReference type="HOGENOM" id="CLU_2654772_0_0_1"/>
<reference evidence="2" key="2">
    <citation type="submission" date="2015-01" db="EMBL/GenBank/DDBJ databases">
        <title>Evolutionary Origins and Diversification of the Mycorrhizal Mutualists.</title>
        <authorList>
            <consortium name="DOE Joint Genome Institute"/>
            <consortium name="Mycorrhizal Genomics Consortium"/>
            <person name="Kohler A."/>
            <person name="Kuo A."/>
            <person name="Nagy L.G."/>
            <person name="Floudas D."/>
            <person name="Copeland A."/>
            <person name="Barry K.W."/>
            <person name="Cichocki N."/>
            <person name="Veneault-Fourrey C."/>
            <person name="LaButti K."/>
            <person name="Lindquist E.A."/>
            <person name="Lipzen A."/>
            <person name="Lundell T."/>
            <person name="Morin E."/>
            <person name="Murat C."/>
            <person name="Riley R."/>
            <person name="Ohm R."/>
            <person name="Sun H."/>
            <person name="Tunlid A."/>
            <person name="Henrissat B."/>
            <person name="Grigoriev I.V."/>
            <person name="Hibbett D.S."/>
            <person name="Martin F."/>
        </authorList>
    </citation>
    <scope>NUCLEOTIDE SEQUENCE [LARGE SCALE GENOMIC DNA]</scope>
    <source>
        <strain evidence="2">h7</strain>
    </source>
</reference>
<dbReference type="Proteomes" id="UP000053424">
    <property type="component" value="Unassembled WGS sequence"/>
</dbReference>
<gene>
    <name evidence="1" type="ORF">M413DRAFT_285646</name>
</gene>
<evidence type="ECO:0000313" key="2">
    <source>
        <dbReference type="Proteomes" id="UP000053424"/>
    </source>
</evidence>
<protein>
    <submittedName>
        <fullName evidence="1">Uncharacterized protein</fullName>
    </submittedName>
</protein>
<sequence length="76" mass="8788">MKYRRNSPCSPEPQLTFLTSAASIVPQFQHALLPPPSHTLSYHTLRTSSHAPLLLRCRPFRFSKFNYVNRRCIVTC</sequence>
<accession>A0A0C2XFC3</accession>
<proteinExistence type="predicted"/>